<accession>A0A9P6E4L2</accession>
<evidence type="ECO:0000313" key="4">
    <source>
        <dbReference type="Proteomes" id="UP000807306"/>
    </source>
</evidence>
<evidence type="ECO:0000259" key="2">
    <source>
        <dbReference type="Pfam" id="PF24883"/>
    </source>
</evidence>
<dbReference type="AlphaFoldDB" id="A0A9P6E4L2"/>
<organism evidence="3 4">
    <name type="scientific">Crepidotus variabilis</name>
    <dbReference type="NCBI Taxonomy" id="179855"/>
    <lineage>
        <taxon>Eukaryota</taxon>
        <taxon>Fungi</taxon>
        <taxon>Dikarya</taxon>
        <taxon>Basidiomycota</taxon>
        <taxon>Agaricomycotina</taxon>
        <taxon>Agaricomycetes</taxon>
        <taxon>Agaricomycetidae</taxon>
        <taxon>Agaricales</taxon>
        <taxon>Agaricineae</taxon>
        <taxon>Crepidotaceae</taxon>
        <taxon>Crepidotus</taxon>
    </lineage>
</organism>
<reference evidence="3" key="1">
    <citation type="submission" date="2020-11" db="EMBL/GenBank/DDBJ databases">
        <authorList>
            <consortium name="DOE Joint Genome Institute"/>
            <person name="Ahrendt S."/>
            <person name="Riley R."/>
            <person name="Andreopoulos W."/>
            <person name="Labutti K."/>
            <person name="Pangilinan J."/>
            <person name="Ruiz-Duenas F.J."/>
            <person name="Barrasa J.M."/>
            <person name="Sanchez-Garcia M."/>
            <person name="Camarero S."/>
            <person name="Miyauchi S."/>
            <person name="Serrano A."/>
            <person name="Linde D."/>
            <person name="Babiker R."/>
            <person name="Drula E."/>
            <person name="Ayuso-Fernandez I."/>
            <person name="Pacheco R."/>
            <person name="Padilla G."/>
            <person name="Ferreira P."/>
            <person name="Barriuso J."/>
            <person name="Kellner H."/>
            <person name="Castanera R."/>
            <person name="Alfaro M."/>
            <person name="Ramirez L."/>
            <person name="Pisabarro A.G."/>
            <person name="Kuo A."/>
            <person name="Tritt A."/>
            <person name="Lipzen A."/>
            <person name="He G."/>
            <person name="Yan M."/>
            <person name="Ng V."/>
            <person name="Cullen D."/>
            <person name="Martin F."/>
            <person name="Rosso M.-N."/>
            <person name="Henrissat B."/>
            <person name="Hibbett D."/>
            <person name="Martinez A.T."/>
            <person name="Grigoriev I.V."/>
        </authorList>
    </citation>
    <scope>NUCLEOTIDE SEQUENCE</scope>
    <source>
        <strain evidence="3">CBS 506.95</strain>
    </source>
</reference>
<name>A0A9P6E4L2_9AGAR</name>
<feature type="domain" description="Nephrocystin 3-like N-terminal" evidence="2">
    <location>
        <begin position="214"/>
        <end position="356"/>
    </location>
</feature>
<proteinExistence type="predicted"/>
<gene>
    <name evidence="3" type="ORF">CPB83DRAFT_911347</name>
</gene>
<keyword evidence="1" id="KW-0677">Repeat</keyword>
<sequence length="470" mass="53629">MMFPTPKASKRQLSTRILQEATPITLNNHNLPFLVFGYSISRRSFRTFSTFSGQGNPGAIWIRRNGICIWFFVFWATRIREVVAVSNMVMSSCWPVVQMVRLLFKCTSKTEDPNAARNVSMIHHHNTEVFNSLPLPAASPGLSALEEALQIERATSVDGGSRCSWKRVEQLYLAKTDPIQFLLEHTAPDALVDSGDRRDPPQCAPQTRDGIFHEIKKWANSREGAALIFWLFGSAEAGKSAICQSIAEMFNHRGLLLGIFFFSRSTASTGRSNEAIPETRPYIKKVIRRTPTMFTKTRASQMAELYVESLKKLKIRGFFQRHNVDLWKKVRLVVIDGLDECQDQDVQCDLLRQVIQFLIDKSSPQFILASTVVRYISDPTSDDHPDKRLHDIIKYSTSSSSNKPFDSLDILYRFIFAGVNPKYRDKVWCILGLIHLASRKEYKFHQSLRISLTQSTVMTCQEPFIRYSGL</sequence>
<dbReference type="Proteomes" id="UP000807306">
    <property type="component" value="Unassembled WGS sequence"/>
</dbReference>
<protein>
    <recommendedName>
        <fullName evidence="2">Nephrocystin 3-like N-terminal domain-containing protein</fullName>
    </recommendedName>
</protein>
<evidence type="ECO:0000256" key="1">
    <source>
        <dbReference type="ARBA" id="ARBA00022737"/>
    </source>
</evidence>
<evidence type="ECO:0000313" key="3">
    <source>
        <dbReference type="EMBL" id="KAF9522390.1"/>
    </source>
</evidence>
<dbReference type="Pfam" id="PF24883">
    <property type="entry name" value="NPHP3_N"/>
    <property type="match status" value="1"/>
</dbReference>
<dbReference type="InterPro" id="IPR056884">
    <property type="entry name" value="NPHP3-like_N"/>
</dbReference>
<comment type="caution">
    <text evidence="3">The sequence shown here is derived from an EMBL/GenBank/DDBJ whole genome shotgun (WGS) entry which is preliminary data.</text>
</comment>
<dbReference type="OrthoDB" id="5967843at2759"/>
<keyword evidence="4" id="KW-1185">Reference proteome</keyword>
<dbReference type="EMBL" id="MU157947">
    <property type="protein sequence ID" value="KAF9522390.1"/>
    <property type="molecule type" value="Genomic_DNA"/>
</dbReference>